<feature type="region of interest" description="Disordered" evidence="5">
    <location>
        <begin position="313"/>
        <end position="334"/>
    </location>
</feature>
<dbReference type="Gene3D" id="1.20.1250.20">
    <property type="entry name" value="MFS general substrate transporter like domains"/>
    <property type="match status" value="2"/>
</dbReference>
<evidence type="ECO:0000313" key="7">
    <source>
        <dbReference type="WBParaSite" id="ASIM_0001644501-mRNA-1"/>
    </source>
</evidence>
<protein>
    <submittedName>
        <fullName evidence="7">MFS domain-containing protein</fullName>
    </submittedName>
</protein>
<evidence type="ECO:0000256" key="6">
    <source>
        <dbReference type="SAM" id="Phobius"/>
    </source>
</evidence>
<dbReference type="GO" id="GO:0016020">
    <property type="term" value="C:membrane"/>
    <property type="evidence" value="ECO:0007669"/>
    <property type="project" value="UniProtKB-SubCell"/>
</dbReference>
<keyword evidence="4 6" id="KW-0472">Membrane</keyword>
<dbReference type="InterPro" id="IPR036259">
    <property type="entry name" value="MFS_trans_sf"/>
</dbReference>
<name>A0A0M3K654_ANISI</name>
<keyword evidence="3 6" id="KW-1133">Transmembrane helix</keyword>
<feature type="transmembrane region" description="Helical" evidence="6">
    <location>
        <begin position="272"/>
        <end position="296"/>
    </location>
</feature>
<dbReference type="AlphaFoldDB" id="A0A0M3K654"/>
<evidence type="ECO:0000256" key="1">
    <source>
        <dbReference type="ARBA" id="ARBA00004141"/>
    </source>
</evidence>
<evidence type="ECO:0000256" key="3">
    <source>
        <dbReference type="ARBA" id="ARBA00022989"/>
    </source>
</evidence>
<dbReference type="GO" id="GO:0022857">
    <property type="term" value="F:transmembrane transporter activity"/>
    <property type="evidence" value="ECO:0007669"/>
    <property type="project" value="InterPro"/>
</dbReference>
<feature type="transmembrane region" description="Helical" evidence="6">
    <location>
        <begin position="67"/>
        <end position="91"/>
    </location>
</feature>
<evidence type="ECO:0000256" key="4">
    <source>
        <dbReference type="ARBA" id="ARBA00023136"/>
    </source>
</evidence>
<feature type="transmembrane region" description="Helical" evidence="6">
    <location>
        <begin position="209"/>
        <end position="232"/>
    </location>
</feature>
<keyword evidence="2 6" id="KW-0812">Transmembrane</keyword>
<feature type="transmembrane region" description="Helical" evidence="6">
    <location>
        <begin position="43"/>
        <end position="61"/>
    </location>
</feature>
<dbReference type="WBParaSite" id="ASIM_0001644501-mRNA-1">
    <property type="protein sequence ID" value="ASIM_0001644501-mRNA-1"/>
    <property type="gene ID" value="ASIM_0001644501"/>
</dbReference>
<proteinExistence type="predicted"/>
<sequence>LYEGDIVCPHTNLPQHLQTIQAIGSAVGALLAGHIADYYGRKWVTYSGAVQMTVFGFMGALSVNWQMLAFAMLGMGFSYGVLIDASMTLACETVGRRYRIVQTLAFQWSLALQVSSLCAYLTGEWRRYLLVMNASSLPVLALMLFWLESPRWLIQKKRYTEAAFNINRISYYNRSQETFSPNDLVHIKVHDGDRRMFLSIGALISTPNLTAYSFVMFMSALTVEMCVAVILFDVQAKLYPTVIRAMAVGVFGVVERIGGGLAPQLITVNHLVWSQAAVTVTTVVVFISLLSGYMILPETRNASMPDLIESASEKSCSTTNKTHSEQHSMKTFVK</sequence>
<reference evidence="7" key="1">
    <citation type="submission" date="2017-02" db="UniProtKB">
        <authorList>
            <consortium name="WormBaseParasite"/>
        </authorList>
    </citation>
    <scope>IDENTIFICATION</scope>
</reference>
<feature type="transmembrane region" description="Helical" evidence="6">
    <location>
        <begin position="19"/>
        <end position="36"/>
    </location>
</feature>
<comment type="subcellular location">
    <subcellularLocation>
        <location evidence="1">Membrane</location>
        <topology evidence="1">Multi-pass membrane protein</topology>
    </subcellularLocation>
</comment>
<evidence type="ECO:0000256" key="5">
    <source>
        <dbReference type="SAM" id="MobiDB-lite"/>
    </source>
</evidence>
<evidence type="ECO:0000256" key="2">
    <source>
        <dbReference type="ARBA" id="ARBA00022692"/>
    </source>
</evidence>
<accession>A0A0M3K654</accession>
<dbReference type="SUPFAM" id="SSF103473">
    <property type="entry name" value="MFS general substrate transporter"/>
    <property type="match status" value="1"/>
</dbReference>
<organism evidence="7">
    <name type="scientific">Anisakis simplex</name>
    <name type="common">Herring worm</name>
    <dbReference type="NCBI Taxonomy" id="6269"/>
    <lineage>
        <taxon>Eukaryota</taxon>
        <taxon>Metazoa</taxon>
        <taxon>Ecdysozoa</taxon>
        <taxon>Nematoda</taxon>
        <taxon>Chromadorea</taxon>
        <taxon>Rhabditida</taxon>
        <taxon>Spirurina</taxon>
        <taxon>Ascaridomorpha</taxon>
        <taxon>Ascaridoidea</taxon>
        <taxon>Anisakidae</taxon>
        <taxon>Anisakis</taxon>
        <taxon>Anisakis simplex complex</taxon>
    </lineage>
</organism>
<feature type="transmembrane region" description="Helical" evidence="6">
    <location>
        <begin position="128"/>
        <end position="147"/>
    </location>
</feature>
<dbReference type="Pfam" id="PF00083">
    <property type="entry name" value="Sugar_tr"/>
    <property type="match status" value="1"/>
</dbReference>
<dbReference type="PANTHER" id="PTHR24064">
    <property type="entry name" value="SOLUTE CARRIER FAMILY 22 MEMBER"/>
    <property type="match status" value="1"/>
</dbReference>
<dbReference type="InterPro" id="IPR005828">
    <property type="entry name" value="MFS_sugar_transport-like"/>
</dbReference>